<feature type="compositionally biased region" description="Basic and acidic residues" evidence="1">
    <location>
        <begin position="29"/>
        <end position="50"/>
    </location>
</feature>
<organism evidence="2 3">
    <name type="scientific">Pseudocohnilembus persalinus</name>
    <name type="common">Ciliate</name>
    <dbReference type="NCBI Taxonomy" id="266149"/>
    <lineage>
        <taxon>Eukaryota</taxon>
        <taxon>Sar</taxon>
        <taxon>Alveolata</taxon>
        <taxon>Ciliophora</taxon>
        <taxon>Intramacronucleata</taxon>
        <taxon>Oligohymenophorea</taxon>
        <taxon>Scuticociliatia</taxon>
        <taxon>Philasterida</taxon>
        <taxon>Pseudocohnilembidae</taxon>
        <taxon>Pseudocohnilembus</taxon>
    </lineage>
</organism>
<feature type="compositionally biased region" description="Acidic residues" evidence="1">
    <location>
        <begin position="12"/>
        <end position="28"/>
    </location>
</feature>
<dbReference type="EMBL" id="LDAU01000217">
    <property type="protein sequence ID" value="KRW99264.1"/>
    <property type="molecule type" value="Genomic_DNA"/>
</dbReference>
<evidence type="ECO:0000313" key="2">
    <source>
        <dbReference type="EMBL" id="KRW99264.1"/>
    </source>
</evidence>
<dbReference type="InParanoid" id="A0A0V0QAP6"/>
<sequence>MFTNKSEHGTSEEEDEDDDDEDYLEAEEQQQKELDLSNEERYQNQRKSDPFDDGLDIINSEVHLLVENSNEKNKFGSNDHIGKQGSSNKISARNEFLNSVKKTMEMDILKFKQGVEHQTEMYYFEIGKYNMFAEAVNETEEIQLGPSSRALLNYLFSKLLIFFAKQIKHSLEKKINIFNLEKFDEFCGSESYTSILNTINNDIEKWFKKFQLFYYGMDLEETVKSSSVKKIFTEDIKEKDYKTELKPQVQLVLNTTFKAAFNLGYNMKNQLKSQKVLRSTLIILTCQYIDDIFDSKQIKRNFPLYFEKHEFFTFLQFQIMLCNMDKQQILEQIQTIIVNKQGIKYWNNLLQIKQRN</sequence>
<proteinExistence type="predicted"/>
<evidence type="ECO:0000313" key="3">
    <source>
        <dbReference type="Proteomes" id="UP000054937"/>
    </source>
</evidence>
<accession>A0A0V0QAP6</accession>
<gene>
    <name evidence="2" type="ORF">PPERSA_03970</name>
</gene>
<feature type="region of interest" description="Disordered" evidence="1">
    <location>
        <begin position="1"/>
        <end position="54"/>
    </location>
</feature>
<protein>
    <submittedName>
        <fullName evidence="2">Uncharacterized protein</fullName>
    </submittedName>
</protein>
<feature type="compositionally biased region" description="Basic and acidic residues" evidence="1">
    <location>
        <begin position="1"/>
        <end position="11"/>
    </location>
</feature>
<keyword evidence="3" id="KW-1185">Reference proteome</keyword>
<evidence type="ECO:0000256" key="1">
    <source>
        <dbReference type="SAM" id="MobiDB-lite"/>
    </source>
</evidence>
<name>A0A0V0QAP6_PSEPJ</name>
<dbReference type="Proteomes" id="UP000054937">
    <property type="component" value="Unassembled WGS sequence"/>
</dbReference>
<dbReference type="AlphaFoldDB" id="A0A0V0QAP6"/>
<reference evidence="2 3" key="1">
    <citation type="journal article" date="2015" name="Sci. Rep.">
        <title>Genome of the facultative scuticociliatosis pathogen Pseudocohnilembus persalinus provides insight into its virulence through horizontal gene transfer.</title>
        <authorList>
            <person name="Xiong J."/>
            <person name="Wang G."/>
            <person name="Cheng J."/>
            <person name="Tian M."/>
            <person name="Pan X."/>
            <person name="Warren A."/>
            <person name="Jiang C."/>
            <person name="Yuan D."/>
            <person name="Miao W."/>
        </authorList>
    </citation>
    <scope>NUCLEOTIDE SEQUENCE [LARGE SCALE GENOMIC DNA]</scope>
    <source>
        <strain evidence="2">36N120E</strain>
    </source>
</reference>
<comment type="caution">
    <text evidence="2">The sequence shown here is derived from an EMBL/GenBank/DDBJ whole genome shotgun (WGS) entry which is preliminary data.</text>
</comment>